<evidence type="ECO:0000259" key="5">
    <source>
        <dbReference type="Pfam" id="PF12146"/>
    </source>
</evidence>
<keyword evidence="3 7" id="KW-0378">Hydrolase</keyword>
<keyword evidence="2 4" id="KW-0732">Signal</keyword>
<evidence type="ECO:0000313" key="7">
    <source>
        <dbReference type="EMBL" id="KAA2242676.1"/>
    </source>
</evidence>
<dbReference type="InterPro" id="IPR054579">
    <property type="entry name" value="GCE-like_dom"/>
</dbReference>
<evidence type="ECO:0000313" key="8">
    <source>
        <dbReference type="Proteomes" id="UP000324611"/>
    </source>
</evidence>
<dbReference type="Gene3D" id="3.40.50.1820">
    <property type="entry name" value="alpha/beta hydrolase"/>
    <property type="match status" value="2"/>
</dbReference>
<evidence type="ECO:0000259" key="6">
    <source>
        <dbReference type="Pfam" id="PF22244"/>
    </source>
</evidence>
<evidence type="ECO:0000256" key="1">
    <source>
        <dbReference type="ARBA" id="ARBA00022487"/>
    </source>
</evidence>
<dbReference type="RefSeq" id="WP_149837549.1">
    <property type="nucleotide sequence ID" value="NZ_VUOC01000002.1"/>
</dbReference>
<dbReference type="SUPFAM" id="SSF53474">
    <property type="entry name" value="alpha/beta-Hydrolases"/>
    <property type="match status" value="2"/>
</dbReference>
<keyword evidence="8" id="KW-1185">Reference proteome</keyword>
<dbReference type="InterPro" id="IPR029058">
    <property type="entry name" value="AB_hydrolase_fold"/>
</dbReference>
<name>A0A5B2VWV0_9BACT</name>
<dbReference type="Pfam" id="PF22244">
    <property type="entry name" value="GCE_fung"/>
    <property type="match status" value="1"/>
</dbReference>
<dbReference type="EMBL" id="VUOC01000002">
    <property type="protein sequence ID" value="KAA2242676.1"/>
    <property type="molecule type" value="Genomic_DNA"/>
</dbReference>
<reference evidence="7 8" key="1">
    <citation type="submission" date="2019-09" db="EMBL/GenBank/DDBJ databases">
        <title>Chitinophaga ginsengihumi sp. nov., isolated from soil of ginseng rhizosphere.</title>
        <authorList>
            <person name="Lee J."/>
        </authorList>
    </citation>
    <scope>NUCLEOTIDE SEQUENCE [LARGE SCALE GENOMIC DNA]</scope>
    <source>
        <strain evidence="7 8">BN140078</strain>
    </source>
</reference>
<feature type="domain" description="4-O-methyl-glucuronoyl methylesterase-like" evidence="6">
    <location>
        <begin position="113"/>
        <end position="324"/>
    </location>
</feature>
<dbReference type="PANTHER" id="PTHR22946">
    <property type="entry name" value="DIENELACTONE HYDROLASE DOMAIN-CONTAINING PROTEIN-RELATED"/>
    <property type="match status" value="1"/>
</dbReference>
<reference evidence="7 8" key="2">
    <citation type="submission" date="2019-09" db="EMBL/GenBank/DDBJ databases">
        <authorList>
            <person name="Jin C."/>
        </authorList>
    </citation>
    <scope>NUCLEOTIDE SEQUENCE [LARGE SCALE GENOMIC DNA]</scope>
    <source>
        <strain evidence="7 8">BN140078</strain>
    </source>
</reference>
<dbReference type="PANTHER" id="PTHR22946:SF9">
    <property type="entry name" value="POLYKETIDE TRANSFERASE AF380"/>
    <property type="match status" value="1"/>
</dbReference>
<gene>
    <name evidence="7" type="ORF">F0L74_09100</name>
</gene>
<feature type="signal peptide" evidence="4">
    <location>
        <begin position="1"/>
        <end position="21"/>
    </location>
</feature>
<evidence type="ECO:0000256" key="2">
    <source>
        <dbReference type="ARBA" id="ARBA00022729"/>
    </source>
</evidence>
<dbReference type="AlphaFoldDB" id="A0A5B2VWV0"/>
<protein>
    <submittedName>
        <fullName evidence="7">Alpha/beta fold hydrolase</fullName>
    </submittedName>
</protein>
<dbReference type="InterPro" id="IPR050261">
    <property type="entry name" value="FrsA_esterase"/>
</dbReference>
<dbReference type="Proteomes" id="UP000324611">
    <property type="component" value="Unassembled WGS sequence"/>
</dbReference>
<proteinExistence type="predicted"/>
<feature type="domain" description="Serine aminopeptidase S33" evidence="5">
    <location>
        <begin position="483"/>
        <end position="627"/>
    </location>
</feature>
<evidence type="ECO:0000256" key="4">
    <source>
        <dbReference type="SAM" id="SignalP"/>
    </source>
</evidence>
<feature type="chain" id="PRO_5023050197" evidence="4">
    <location>
        <begin position="22"/>
        <end position="714"/>
    </location>
</feature>
<dbReference type="InterPro" id="IPR022742">
    <property type="entry name" value="Hydrolase_4"/>
</dbReference>
<accession>A0A5B2VWV0</accession>
<organism evidence="7 8">
    <name type="scientific">Chitinophaga agrisoli</name>
    <dbReference type="NCBI Taxonomy" id="2607653"/>
    <lineage>
        <taxon>Bacteria</taxon>
        <taxon>Pseudomonadati</taxon>
        <taxon>Bacteroidota</taxon>
        <taxon>Chitinophagia</taxon>
        <taxon>Chitinophagales</taxon>
        <taxon>Chitinophagaceae</taxon>
        <taxon>Chitinophaga</taxon>
    </lineage>
</organism>
<evidence type="ECO:0000256" key="3">
    <source>
        <dbReference type="ARBA" id="ARBA00022801"/>
    </source>
</evidence>
<comment type="caution">
    <text evidence="7">The sequence shown here is derived from an EMBL/GenBank/DDBJ whole genome shotgun (WGS) entry which is preliminary data.</text>
</comment>
<dbReference type="Pfam" id="PF12146">
    <property type="entry name" value="Hydrolase_4"/>
    <property type="match status" value="1"/>
</dbReference>
<keyword evidence="1" id="KW-0719">Serine esterase</keyword>
<dbReference type="GO" id="GO:0052689">
    <property type="term" value="F:carboxylic ester hydrolase activity"/>
    <property type="evidence" value="ECO:0007669"/>
    <property type="project" value="UniProtKB-KW"/>
</dbReference>
<sequence length="714" mass="79641">MKKLIVLLLAAVLHNAANCLAQDLTADSARIDKLPALPFLPEPLVLDEGGRNVPVTSPQQWEQRKAEIKKQYQYWVSGAVPPAPGKITAKVLSETMSGSVKLRLVELSFGPGNRAKMTLELMIPPATKPLPVFMTQWNHRGWAQIAVRRGYIACVYAGADNKDDTKNYNEIFAGYDFATLMKRAWGASRVVDYLYGLPEVDTARIALTGHSRNGKQSLMAAAFDERIKAVVTSSGGTGGESTFRYSDERFGSESVEEITRVFPHWFHPRLHLFAGREQHLPADQNLLMSLIAPRGLMMVSAITEGQGNAWGIEQSYKSVKKAYHFLNADSNVAILLRRGRHQHAARDAEDFIDFFDYVFQRSQARPANRLYYGYSFEQWQQLSKETAPPSNLQSAGLQQRIQWLLGDEPPGIFAEKPLSALLSRNSTYPDDYLAEVIGQPNLPKGVKKMEIGAYTALGDDLWGTVYFPADKAPNDTVSGKLPLVIFLHGYSYATGSQRRTEGIIRRFTAQGYAVLLFDLPGMGTRAEEAARFYNRYPHWSLMGKMVADTRSILNDACTRMPFVDTTHIYLAGYSLGGTVALLTAALDSRVKGTAVAAAFGSLRHDNAGTEGIRHYARLHGLMPRLGFFEGREGSIPVDFDEVLSNIAPRPQLVISPAKDRHHTLEKVRQLMRPVKTAYQQKGAEGQLEFSTPDDYNRFTVQMQDQMAEWLGKQR</sequence>